<keyword evidence="3" id="KW-1185">Reference proteome</keyword>
<comment type="caution">
    <text evidence="2">The sequence shown here is derived from an EMBL/GenBank/DDBJ whole genome shotgun (WGS) entry which is preliminary data.</text>
</comment>
<proteinExistence type="predicted"/>
<keyword evidence="1" id="KW-1133">Transmembrane helix</keyword>
<evidence type="ECO:0000313" key="2">
    <source>
        <dbReference type="EMBL" id="CAD8118622.1"/>
    </source>
</evidence>
<evidence type="ECO:0000256" key="1">
    <source>
        <dbReference type="SAM" id="Phobius"/>
    </source>
</evidence>
<evidence type="ECO:0000313" key="3">
    <source>
        <dbReference type="Proteomes" id="UP000688137"/>
    </source>
</evidence>
<dbReference type="EMBL" id="CAJJDM010000262">
    <property type="protein sequence ID" value="CAD8118622.1"/>
    <property type="molecule type" value="Genomic_DNA"/>
</dbReference>
<organism evidence="2 3">
    <name type="scientific">Paramecium primaurelia</name>
    <dbReference type="NCBI Taxonomy" id="5886"/>
    <lineage>
        <taxon>Eukaryota</taxon>
        <taxon>Sar</taxon>
        <taxon>Alveolata</taxon>
        <taxon>Ciliophora</taxon>
        <taxon>Intramacronucleata</taxon>
        <taxon>Oligohymenophorea</taxon>
        <taxon>Peniculida</taxon>
        <taxon>Parameciidae</taxon>
        <taxon>Paramecium</taxon>
    </lineage>
</organism>
<sequence length="267" mass="32157">MCIHFNDRSTQSRIWLQLGKYLTFDCELCRKSKRLEKLQFCGKFSVLYASVEEFNFHLQSKLIRLEEQSNYIQCEKCKQKFHLNKKGNNIFVSTFICIHQKRIINQCKYCRKLIQKKQYQRCKKCQLLLFFFDVSRQVKCPNCNIVYCESCKEEYQLFSQKFCRCKLVKSSRNLILFQFLFFLFIGLIILVFIGSYYLENSEFYQSIVCTIKDGYSNINCTLDQFYIDTLKQFLLFIILIFIITLMSILFENIPYILKLQHRIQSAR</sequence>
<reference evidence="2" key="1">
    <citation type="submission" date="2021-01" db="EMBL/GenBank/DDBJ databases">
        <authorList>
            <consortium name="Genoscope - CEA"/>
            <person name="William W."/>
        </authorList>
    </citation>
    <scope>NUCLEOTIDE SEQUENCE</scope>
</reference>
<accession>A0A8S1QTU2</accession>
<feature type="transmembrane region" description="Helical" evidence="1">
    <location>
        <begin position="174"/>
        <end position="198"/>
    </location>
</feature>
<keyword evidence="1" id="KW-0472">Membrane</keyword>
<dbReference type="Proteomes" id="UP000688137">
    <property type="component" value="Unassembled WGS sequence"/>
</dbReference>
<name>A0A8S1QTU2_PARPR</name>
<keyword evidence="1" id="KW-0812">Transmembrane</keyword>
<dbReference type="AlphaFoldDB" id="A0A8S1QTU2"/>
<protein>
    <submittedName>
        <fullName evidence="2">Uncharacterized protein</fullName>
    </submittedName>
</protein>
<feature type="transmembrane region" description="Helical" evidence="1">
    <location>
        <begin position="233"/>
        <end position="257"/>
    </location>
</feature>
<gene>
    <name evidence="2" type="ORF">PPRIM_AZ9-3.1.T2530007</name>
</gene>